<evidence type="ECO:0000313" key="4">
    <source>
        <dbReference type="EMBL" id="SVD89876.1"/>
    </source>
</evidence>
<keyword evidence="2" id="KW-0808">Transferase</keyword>
<dbReference type="PANTHER" id="PTHR42684:SF3">
    <property type="entry name" value="ADENOSYLMETHIONINE-8-AMINO-7-OXONONANOATE AMINOTRANSFERASE"/>
    <property type="match status" value="1"/>
</dbReference>
<proteinExistence type="predicted"/>
<reference evidence="4" key="1">
    <citation type="submission" date="2018-05" db="EMBL/GenBank/DDBJ databases">
        <authorList>
            <person name="Lanie J.A."/>
            <person name="Ng W.-L."/>
            <person name="Kazmierczak K.M."/>
            <person name="Andrzejewski T.M."/>
            <person name="Davidsen T.M."/>
            <person name="Wayne K.J."/>
            <person name="Tettelin H."/>
            <person name="Glass J.I."/>
            <person name="Rusch D."/>
            <person name="Podicherti R."/>
            <person name="Tsui H.-C.T."/>
            <person name="Winkler M.E."/>
        </authorList>
    </citation>
    <scope>NUCLEOTIDE SEQUENCE</scope>
</reference>
<keyword evidence="1" id="KW-0032">Aminotransferase</keyword>
<name>A0A382Z2Z6_9ZZZZ</name>
<evidence type="ECO:0008006" key="5">
    <source>
        <dbReference type="Google" id="ProtNLM"/>
    </source>
</evidence>
<dbReference type="InterPro" id="IPR015422">
    <property type="entry name" value="PyrdxlP-dep_Trfase_small"/>
</dbReference>
<dbReference type="Gene3D" id="3.90.1150.10">
    <property type="entry name" value="Aspartate Aminotransferase, domain 1"/>
    <property type="match status" value="1"/>
</dbReference>
<dbReference type="Pfam" id="PF00202">
    <property type="entry name" value="Aminotran_3"/>
    <property type="match status" value="1"/>
</dbReference>
<dbReference type="Gene3D" id="3.40.640.10">
    <property type="entry name" value="Type I PLP-dependent aspartate aminotransferase-like (Major domain)"/>
    <property type="match status" value="1"/>
</dbReference>
<protein>
    <recommendedName>
        <fullName evidence="5">Aspartate aminotransferase family protein</fullName>
    </recommendedName>
</protein>
<dbReference type="GO" id="GO:0009102">
    <property type="term" value="P:biotin biosynthetic process"/>
    <property type="evidence" value="ECO:0007669"/>
    <property type="project" value="TreeGrafter"/>
</dbReference>
<dbReference type="InterPro" id="IPR015421">
    <property type="entry name" value="PyrdxlP-dep_Trfase_major"/>
</dbReference>
<dbReference type="GO" id="GO:0030170">
    <property type="term" value="F:pyridoxal phosphate binding"/>
    <property type="evidence" value="ECO:0007669"/>
    <property type="project" value="InterPro"/>
</dbReference>
<evidence type="ECO:0000256" key="1">
    <source>
        <dbReference type="ARBA" id="ARBA00022576"/>
    </source>
</evidence>
<gene>
    <name evidence="4" type="ORF">METZ01_LOCUS442730</name>
</gene>
<feature type="non-terminal residue" evidence="4">
    <location>
        <position position="1"/>
    </location>
</feature>
<accession>A0A382Z2Z6</accession>
<keyword evidence="3" id="KW-0663">Pyridoxal phosphate</keyword>
<dbReference type="EMBL" id="UINC01180596">
    <property type="protein sequence ID" value="SVD89876.1"/>
    <property type="molecule type" value="Genomic_DNA"/>
</dbReference>
<evidence type="ECO:0000256" key="2">
    <source>
        <dbReference type="ARBA" id="ARBA00022679"/>
    </source>
</evidence>
<dbReference type="InterPro" id="IPR005814">
    <property type="entry name" value="Aminotrans_3"/>
</dbReference>
<dbReference type="InterPro" id="IPR015424">
    <property type="entry name" value="PyrdxlP-dep_Trfase"/>
</dbReference>
<dbReference type="SUPFAM" id="SSF53383">
    <property type="entry name" value="PLP-dependent transferases"/>
    <property type="match status" value="1"/>
</dbReference>
<evidence type="ECO:0000256" key="3">
    <source>
        <dbReference type="ARBA" id="ARBA00022898"/>
    </source>
</evidence>
<dbReference type="PANTHER" id="PTHR42684">
    <property type="entry name" value="ADENOSYLMETHIONINE-8-AMINO-7-OXONONANOATE AMINOTRANSFERASE"/>
    <property type="match status" value="1"/>
</dbReference>
<dbReference type="GO" id="GO:0004015">
    <property type="term" value="F:adenosylmethionine-8-amino-7-oxononanoate transaminase activity"/>
    <property type="evidence" value="ECO:0007669"/>
    <property type="project" value="TreeGrafter"/>
</dbReference>
<dbReference type="AlphaFoldDB" id="A0A382Z2Z6"/>
<organism evidence="4">
    <name type="scientific">marine metagenome</name>
    <dbReference type="NCBI Taxonomy" id="408172"/>
    <lineage>
        <taxon>unclassified sequences</taxon>
        <taxon>metagenomes</taxon>
        <taxon>ecological metagenomes</taxon>
    </lineage>
</organism>
<sequence length="164" mass="18017">CLTAGYFPMGAVIVNKDFADDFTSVSEEAEEFPHGFTSGGHPVGCAIALKAIDVIINEGLLDNVKSISPYFLQRLNEFNEYEHIGETRGIGLMAALEMVKDRATKTPFEGHLNMGDKVANMSIDNGLICRPLGAAIVLCPQFIITKEQVDDMFDMLHDTLKKSF</sequence>